<accession>A0A076VE93</accession>
<protein>
    <submittedName>
        <fullName evidence="17">Rep protein</fullName>
    </submittedName>
</protein>
<evidence type="ECO:0000256" key="15">
    <source>
        <dbReference type="ARBA" id="ARBA00023125"/>
    </source>
</evidence>
<evidence type="ECO:0000256" key="1">
    <source>
        <dbReference type="ARBA" id="ARBA00001946"/>
    </source>
</evidence>
<dbReference type="GO" id="GO:0046872">
    <property type="term" value="F:metal ion binding"/>
    <property type="evidence" value="ECO:0007669"/>
    <property type="project" value="UniProtKB-KW"/>
</dbReference>
<keyword evidence="15" id="KW-0238">DNA-binding</keyword>
<dbReference type="GO" id="GO:0006260">
    <property type="term" value="P:DNA replication"/>
    <property type="evidence" value="ECO:0007669"/>
    <property type="project" value="UniProtKB-KW"/>
</dbReference>
<dbReference type="Gene3D" id="3.40.1310.20">
    <property type="match status" value="1"/>
</dbReference>
<name>A0A076VE93_9VIRU</name>
<dbReference type="GO" id="GO:0004519">
    <property type="term" value="F:endonuclease activity"/>
    <property type="evidence" value="ECO:0007669"/>
    <property type="project" value="UniProtKB-KW"/>
</dbReference>
<dbReference type="KEGG" id="vg:20194399"/>
<evidence type="ECO:0000256" key="10">
    <source>
        <dbReference type="ARBA" id="ARBA00022759"/>
    </source>
</evidence>
<evidence type="ECO:0000256" key="2">
    <source>
        <dbReference type="ARBA" id="ARBA00004147"/>
    </source>
</evidence>
<dbReference type="InterPro" id="IPR049912">
    <property type="entry name" value="CRESS_DNA_REP"/>
</dbReference>
<evidence type="ECO:0000256" key="14">
    <source>
        <dbReference type="ARBA" id="ARBA00023124"/>
    </source>
</evidence>
<dbReference type="GO" id="GO:0004386">
    <property type="term" value="F:helicase activity"/>
    <property type="evidence" value="ECO:0007669"/>
    <property type="project" value="UniProtKB-KW"/>
</dbReference>
<evidence type="ECO:0000256" key="8">
    <source>
        <dbReference type="ARBA" id="ARBA00022723"/>
    </source>
</evidence>
<dbReference type="EMBL" id="KJ577816">
    <property type="protein sequence ID" value="AIK28878.1"/>
    <property type="molecule type" value="Genomic_DNA"/>
</dbReference>
<keyword evidence="3" id="KW-1048">Host nucleus</keyword>
<evidence type="ECO:0000256" key="3">
    <source>
        <dbReference type="ARBA" id="ARBA00022562"/>
    </source>
</evidence>
<comment type="subcellular location">
    <subcellularLocation>
        <location evidence="2">Host nucleus</location>
    </subcellularLocation>
</comment>
<reference evidence="17 18" key="1">
    <citation type="submission" date="2014-03" db="EMBL/GenBank/DDBJ databases">
        <authorList>
            <person name="Cheung A.K."/>
        </authorList>
    </citation>
    <scope>NUCLEOTIDE SEQUENCE [LARGE SCALE GENOMIC DNA]</scope>
    <source>
        <strain evidence="17">FP1</strain>
    </source>
</reference>
<keyword evidence="13" id="KW-0067">ATP-binding</keyword>
<evidence type="ECO:0000256" key="11">
    <source>
        <dbReference type="ARBA" id="ARBA00022801"/>
    </source>
</evidence>
<dbReference type="Proteomes" id="UP000207752">
    <property type="component" value="Segment"/>
</dbReference>
<dbReference type="GO" id="GO:0005524">
    <property type="term" value="F:ATP binding"/>
    <property type="evidence" value="ECO:0007669"/>
    <property type="project" value="UniProtKB-KW"/>
</dbReference>
<dbReference type="GO" id="GO:0042025">
    <property type="term" value="C:host cell nucleus"/>
    <property type="evidence" value="ECO:0007669"/>
    <property type="project" value="UniProtKB-SubCell"/>
</dbReference>
<feature type="domain" description="CRESS-DNA virus Rep endonuclease" evidence="16">
    <location>
        <begin position="42"/>
        <end position="95"/>
    </location>
</feature>
<keyword evidence="7" id="KW-0540">Nuclease</keyword>
<keyword evidence="12" id="KW-0347">Helicase</keyword>
<sequence length="272" mass="31976">MRINAKCTLVRTIHHKDTLRYKMVTNYMITWSRNDTYKQFNQLMRLIRKNDIHRWIVGIETGTNGYDHFQIRMATRWTFDQMTEIFHGQAHIEECSDTWEYERKSGIFFSSEDTAEIRRVRFGHPNQAQEHIIETARGQNDRQVDVWYDPKGNHGKTWLTVHLWERGQALVVPRSSATPEKLSAFICSAYKGEEFIIIDIPRAGKIPPSLYEVIEEVKDGLVFDHRYTGKTRNIRGAKVIIFTNTKLDEKKLSYDRWRLHGMEKGGEGEPLS</sequence>
<dbReference type="GO" id="GO:0016779">
    <property type="term" value="F:nucleotidyltransferase activity"/>
    <property type="evidence" value="ECO:0007669"/>
    <property type="project" value="UniProtKB-KW"/>
</dbReference>
<evidence type="ECO:0000256" key="7">
    <source>
        <dbReference type="ARBA" id="ARBA00022722"/>
    </source>
</evidence>
<keyword evidence="11" id="KW-0378">Hydrolase</keyword>
<keyword evidence="9" id="KW-0547">Nucleotide-binding</keyword>
<evidence type="ECO:0000256" key="4">
    <source>
        <dbReference type="ARBA" id="ARBA00022679"/>
    </source>
</evidence>
<keyword evidence="14" id="KW-0190">Covalent protein-DNA linkage</keyword>
<dbReference type="GO" id="GO:0016787">
    <property type="term" value="F:hydrolase activity"/>
    <property type="evidence" value="ECO:0007669"/>
    <property type="project" value="UniProtKB-KW"/>
</dbReference>
<evidence type="ECO:0000256" key="13">
    <source>
        <dbReference type="ARBA" id="ARBA00022840"/>
    </source>
</evidence>
<keyword evidence="18" id="KW-1185">Reference proteome</keyword>
<keyword evidence="6" id="KW-0235">DNA replication</keyword>
<evidence type="ECO:0000313" key="18">
    <source>
        <dbReference type="Proteomes" id="UP000207752"/>
    </source>
</evidence>
<evidence type="ECO:0000259" key="16">
    <source>
        <dbReference type="Pfam" id="PF02407"/>
    </source>
</evidence>
<evidence type="ECO:0000256" key="12">
    <source>
        <dbReference type="ARBA" id="ARBA00022806"/>
    </source>
</evidence>
<proteinExistence type="predicted"/>
<dbReference type="GeneID" id="20194399"/>
<comment type="cofactor">
    <cofactor evidence="1">
        <name>Mg(2+)</name>
        <dbReference type="ChEBI" id="CHEBI:18420"/>
    </cofactor>
</comment>
<keyword evidence="4" id="KW-0808">Transferase</keyword>
<dbReference type="Pfam" id="PF02407">
    <property type="entry name" value="Viral_Rep"/>
    <property type="match status" value="1"/>
</dbReference>
<keyword evidence="10" id="KW-0255">Endonuclease</keyword>
<keyword evidence="8" id="KW-0479">Metal-binding</keyword>
<dbReference type="RefSeq" id="YP_009054989.1">
    <property type="nucleotide sequence ID" value="NC_024774.1"/>
</dbReference>
<evidence type="ECO:0000256" key="9">
    <source>
        <dbReference type="ARBA" id="ARBA00022741"/>
    </source>
</evidence>
<evidence type="ECO:0000313" key="17">
    <source>
        <dbReference type="EMBL" id="AIK28878.1"/>
    </source>
</evidence>
<evidence type="ECO:0000256" key="6">
    <source>
        <dbReference type="ARBA" id="ARBA00022705"/>
    </source>
</evidence>
<evidence type="ECO:0000256" key="5">
    <source>
        <dbReference type="ARBA" id="ARBA00022695"/>
    </source>
</evidence>
<keyword evidence="5" id="KW-0548">Nucleotidyltransferase</keyword>
<organism evidence="17 18">
    <name type="scientific">Porcine associated porprismacovirus 9</name>
    <dbReference type="NCBI Taxonomy" id="2170125"/>
    <lineage>
        <taxon>Viruses</taxon>
        <taxon>Monodnaviria</taxon>
        <taxon>Shotokuvirae</taxon>
        <taxon>Cressdnaviricota</taxon>
        <taxon>Arfiviricetes</taxon>
        <taxon>Cremevirales</taxon>
        <taxon>Smacoviridae</taxon>
        <taxon>Porprismacovirus</taxon>
        <taxon>Porprismacovirus porci9</taxon>
    </lineage>
</organism>
<dbReference type="GO" id="GO:0003677">
    <property type="term" value="F:DNA binding"/>
    <property type="evidence" value="ECO:0007669"/>
    <property type="project" value="UniProtKB-KW"/>
</dbReference>